<dbReference type="Gene3D" id="3.30.70.260">
    <property type="match status" value="1"/>
</dbReference>
<dbReference type="InterPro" id="IPR008242">
    <property type="entry name" value="Chor_mutase/pphenate_deHydtase"/>
</dbReference>
<dbReference type="CDD" id="cd04905">
    <property type="entry name" value="ACT_CM-PDT"/>
    <property type="match status" value="1"/>
</dbReference>
<dbReference type="PANTHER" id="PTHR21022:SF19">
    <property type="entry name" value="PREPHENATE DEHYDRATASE-RELATED"/>
    <property type="match status" value="1"/>
</dbReference>
<dbReference type="CDD" id="cd13631">
    <property type="entry name" value="PBP2_Ct-PDT_like"/>
    <property type="match status" value="1"/>
</dbReference>
<comment type="pathway">
    <text evidence="1">Amino-acid biosynthesis; L-phenylalanine biosynthesis; phenylpyruvate from prephenate: step 1/1.</text>
</comment>
<protein>
    <recommendedName>
        <fullName evidence="2">prephenate dehydratase</fullName>
        <ecNumber evidence="2">4.2.1.51</ecNumber>
    </recommendedName>
</protein>
<dbReference type="EC" id="4.2.1.51" evidence="2"/>
<dbReference type="Proteomes" id="UP000324585">
    <property type="component" value="Unassembled WGS sequence"/>
</dbReference>
<evidence type="ECO:0000313" key="10">
    <source>
        <dbReference type="Proteomes" id="UP000324585"/>
    </source>
</evidence>
<dbReference type="OMA" id="PLMIYRE"/>
<dbReference type="OrthoDB" id="2414662at2759"/>
<dbReference type="AlphaFoldDB" id="A0A5J4YQA2"/>
<dbReference type="PROSITE" id="PS51171">
    <property type="entry name" value="PREPHENATE_DEHYDR_3"/>
    <property type="match status" value="1"/>
</dbReference>
<dbReference type="Gene3D" id="3.40.190.10">
    <property type="entry name" value="Periplasmic binding protein-like II"/>
    <property type="match status" value="2"/>
</dbReference>
<dbReference type="Pfam" id="PF00800">
    <property type="entry name" value="PDT"/>
    <property type="match status" value="1"/>
</dbReference>
<keyword evidence="6" id="KW-0456">Lyase</keyword>
<dbReference type="PIRSF" id="PIRSF001500">
    <property type="entry name" value="Chor_mut_pdt_Ppr"/>
    <property type="match status" value="1"/>
</dbReference>
<dbReference type="InterPro" id="IPR001086">
    <property type="entry name" value="Preph_deHydtase"/>
</dbReference>
<dbReference type="SUPFAM" id="SSF53850">
    <property type="entry name" value="Periplasmic binding protein-like II"/>
    <property type="match status" value="1"/>
</dbReference>
<dbReference type="InterPro" id="IPR002912">
    <property type="entry name" value="ACT_dom"/>
</dbReference>
<accession>A0A5J4YQA2</accession>
<evidence type="ECO:0000256" key="4">
    <source>
        <dbReference type="ARBA" id="ARBA00023141"/>
    </source>
</evidence>
<dbReference type="PROSITE" id="PS51671">
    <property type="entry name" value="ACT"/>
    <property type="match status" value="1"/>
</dbReference>
<evidence type="ECO:0000256" key="3">
    <source>
        <dbReference type="ARBA" id="ARBA00022605"/>
    </source>
</evidence>
<evidence type="ECO:0000256" key="5">
    <source>
        <dbReference type="ARBA" id="ARBA00023222"/>
    </source>
</evidence>
<name>A0A5J4YQA2_PORPP</name>
<dbReference type="UniPathway" id="UPA00121">
    <property type="reaction ID" value="UER00345"/>
</dbReference>
<keyword evidence="5" id="KW-0584">Phenylalanine biosynthesis</keyword>
<keyword evidence="10" id="KW-1185">Reference proteome</keyword>
<dbReference type="EMBL" id="VRMN01000006">
    <property type="protein sequence ID" value="KAA8493629.1"/>
    <property type="molecule type" value="Genomic_DNA"/>
</dbReference>
<evidence type="ECO:0000256" key="1">
    <source>
        <dbReference type="ARBA" id="ARBA00004741"/>
    </source>
</evidence>
<keyword evidence="4" id="KW-0057">Aromatic amino acid biosynthesis</keyword>
<evidence type="ECO:0000313" key="9">
    <source>
        <dbReference type="EMBL" id="KAA8493629.1"/>
    </source>
</evidence>
<dbReference type="GO" id="GO:0004664">
    <property type="term" value="F:prephenate dehydratase activity"/>
    <property type="evidence" value="ECO:0007669"/>
    <property type="project" value="UniProtKB-EC"/>
</dbReference>
<dbReference type="GO" id="GO:0005737">
    <property type="term" value="C:cytoplasm"/>
    <property type="evidence" value="ECO:0007669"/>
    <property type="project" value="TreeGrafter"/>
</dbReference>
<dbReference type="InterPro" id="IPR045865">
    <property type="entry name" value="ACT-like_dom_sf"/>
</dbReference>
<proteinExistence type="predicted"/>
<evidence type="ECO:0000259" key="7">
    <source>
        <dbReference type="PROSITE" id="PS51171"/>
    </source>
</evidence>
<evidence type="ECO:0000256" key="2">
    <source>
        <dbReference type="ARBA" id="ARBA00013147"/>
    </source>
</evidence>
<gene>
    <name evidence="9" type="ORF">FVE85_4766</name>
</gene>
<feature type="domain" description="ACT" evidence="8">
    <location>
        <begin position="215"/>
        <end position="309"/>
    </location>
</feature>
<evidence type="ECO:0000256" key="6">
    <source>
        <dbReference type="ARBA" id="ARBA00023239"/>
    </source>
</evidence>
<dbReference type="SUPFAM" id="SSF55021">
    <property type="entry name" value="ACT-like"/>
    <property type="match status" value="1"/>
</dbReference>
<dbReference type="PANTHER" id="PTHR21022">
    <property type="entry name" value="PREPHENATE DEHYDRATASE P PROTEIN"/>
    <property type="match status" value="1"/>
</dbReference>
<sequence length="314" mass="34424">MMSGAVLRVGYQGVPGAYSEGAAVEFFGESGIEKVPCVSFGELLRRLNEREIDRAALPIENSLAGTIHQNYDLLLKYNELRIVGEIDFRVQHCLLVLPGVDRTQVKRAISHPMALMQCVGYLARNSIVPEEAFDTAGSAQMLRTSNITDAAAIASRRAAVAYGLDVLEEGIEDQQENYTRFFILARKDENGSDGAPDASATPRIPLDASRPCKTSVAFTLTNSPGALFKALSVFVALDIDLTKIESRHVATLLEAQLGNSAEESRVTKLRWEYIFYLDFLGSAVEDGVSNALHNLARISPFYRLLGSYYAHRSG</sequence>
<feature type="domain" description="Prephenate dehydratase" evidence="7">
    <location>
        <begin position="8"/>
        <end position="186"/>
    </location>
</feature>
<keyword evidence="3" id="KW-0028">Amino-acid biosynthesis</keyword>
<dbReference type="GO" id="GO:0009094">
    <property type="term" value="P:L-phenylalanine biosynthetic process"/>
    <property type="evidence" value="ECO:0007669"/>
    <property type="project" value="UniProtKB-UniPathway"/>
</dbReference>
<organism evidence="9 10">
    <name type="scientific">Porphyridium purpureum</name>
    <name type="common">Red alga</name>
    <name type="synonym">Porphyridium cruentum</name>
    <dbReference type="NCBI Taxonomy" id="35688"/>
    <lineage>
        <taxon>Eukaryota</taxon>
        <taxon>Rhodophyta</taxon>
        <taxon>Bangiophyceae</taxon>
        <taxon>Porphyridiales</taxon>
        <taxon>Porphyridiaceae</taxon>
        <taxon>Porphyridium</taxon>
    </lineage>
</organism>
<comment type="caution">
    <text evidence="9">The sequence shown here is derived from an EMBL/GenBank/DDBJ whole genome shotgun (WGS) entry which is preliminary data.</text>
</comment>
<evidence type="ECO:0000259" key="8">
    <source>
        <dbReference type="PROSITE" id="PS51671"/>
    </source>
</evidence>
<reference evidence="10" key="1">
    <citation type="journal article" date="2019" name="Nat. Commun.">
        <title>Expansion of phycobilisome linker gene families in mesophilic red algae.</title>
        <authorList>
            <person name="Lee J."/>
            <person name="Kim D."/>
            <person name="Bhattacharya D."/>
            <person name="Yoon H.S."/>
        </authorList>
    </citation>
    <scope>NUCLEOTIDE SEQUENCE [LARGE SCALE GENOMIC DNA]</scope>
    <source>
        <strain evidence="10">CCMP 1328</strain>
    </source>
</reference>